<feature type="signal peptide" evidence="16">
    <location>
        <begin position="1"/>
        <end position="34"/>
    </location>
</feature>
<comment type="similarity">
    <text evidence="2">Belongs to the SARAF family.</text>
</comment>
<sequence>MRLDPTPNHRRPPALLSSLFLQLLLLLLPSAASAAASIKPPSKNAILLSDVQSLTLRASLPTTHRRLPSPIPQLKCISHPSLCALHAIPLLRCVNQGPAYDPQDIQWACTATDMPSTLKLGSTDVICEGYSSPDDPYILRGSCGVEYRLVLTEEGERRYPNLGGGGGGGGGEDGESDWAGYIFGVIFFSVLAWVVWSACVQANANRRPTGPAGQPRRRGWGGGGGGGGGGPGFGGGGGGGGGAPWNDSDDPPPPYPGTKPSTQPGAAAGWRPGFWSGLAGGAAAAYLAGNRGGRRDNSYGYNYGQGGGVGGGGGGYGSTWGGGGSPSSPSGSSGSSSTARHESTGFGSTSRR</sequence>
<keyword evidence="11" id="KW-0406">Ion transport</keyword>
<evidence type="ECO:0000256" key="12">
    <source>
        <dbReference type="ARBA" id="ARBA00023136"/>
    </source>
</evidence>
<accession>A0AA40C1H5</accession>
<evidence type="ECO:0000256" key="15">
    <source>
        <dbReference type="SAM" id="Phobius"/>
    </source>
</evidence>
<dbReference type="GO" id="GO:2001256">
    <property type="term" value="P:regulation of store-operated calcium entry"/>
    <property type="evidence" value="ECO:0007669"/>
    <property type="project" value="InterPro"/>
</dbReference>
<dbReference type="PANTHER" id="PTHR15929:SF0">
    <property type="entry name" value="STORE-OPERATED CALCIUM ENTRY-ASSOCIATED REGULATORY FACTOR"/>
    <property type="match status" value="1"/>
</dbReference>
<keyword evidence="10 15" id="KW-1133">Transmembrane helix</keyword>
<gene>
    <name evidence="17" type="ORF">B0T17DRAFT_508848</name>
</gene>
<name>A0AA40C1H5_9PEZI</name>
<keyword evidence="6 15" id="KW-0812">Transmembrane</keyword>
<evidence type="ECO:0000313" key="18">
    <source>
        <dbReference type="Proteomes" id="UP001174934"/>
    </source>
</evidence>
<dbReference type="Pfam" id="PF06682">
    <property type="entry name" value="SARAF"/>
    <property type="match status" value="1"/>
</dbReference>
<keyword evidence="7 16" id="KW-0732">Signal</keyword>
<evidence type="ECO:0000256" key="1">
    <source>
        <dbReference type="ARBA" id="ARBA00004115"/>
    </source>
</evidence>
<dbReference type="AlphaFoldDB" id="A0AA40C1H5"/>
<feature type="region of interest" description="Disordered" evidence="14">
    <location>
        <begin position="296"/>
        <end position="352"/>
    </location>
</feature>
<reference evidence="17" key="1">
    <citation type="submission" date="2023-06" db="EMBL/GenBank/DDBJ databases">
        <title>Genome-scale phylogeny and comparative genomics of the fungal order Sordariales.</title>
        <authorList>
            <consortium name="Lawrence Berkeley National Laboratory"/>
            <person name="Hensen N."/>
            <person name="Bonometti L."/>
            <person name="Westerberg I."/>
            <person name="Brannstrom I.O."/>
            <person name="Guillou S."/>
            <person name="Cros-Aarteil S."/>
            <person name="Calhoun S."/>
            <person name="Haridas S."/>
            <person name="Kuo A."/>
            <person name="Mondo S."/>
            <person name="Pangilinan J."/>
            <person name="Riley R."/>
            <person name="LaButti K."/>
            <person name="Andreopoulos B."/>
            <person name="Lipzen A."/>
            <person name="Chen C."/>
            <person name="Yanf M."/>
            <person name="Daum C."/>
            <person name="Ng V."/>
            <person name="Clum A."/>
            <person name="Steindorff A."/>
            <person name="Ohm R."/>
            <person name="Martin F."/>
            <person name="Silar P."/>
            <person name="Natvig D."/>
            <person name="Lalanne C."/>
            <person name="Gautier V."/>
            <person name="Ament-velasquez S.L."/>
            <person name="Kruys A."/>
            <person name="Hutchinson M.I."/>
            <person name="Powell A.J."/>
            <person name="Barry K."/>
            <person name="Miller A.N."/>
            <person name="Grigoriev I.V."/>
            <person name="Debuchy R."/>
            <person name="Gladieux P."/>
            <person name="Thoren M.H."/>
            <person name="Johannesson H."/>
        </authorList>
    </citation>
    <scope>NUCLEOTIDE SEQUENCE</scope>
    <source>
        <strain evidence="17">SMH3391-2</strain>
    </source>
</reference>
<proteinExistence type="inferred from homology"/>
<keyword evidence="9" id="KW-0106">Calcium</keyword>
<evidence type="ECO:0000256" key="14">
    <source>
        <dbReference type="SAM" id="MobiDB-lite"/>
    </source>
</evidence>
<feature type="compositionally biased region" description="Low complexity" evidence="14">
    <location>
        <begin position="326"/>
        <end position="337"/>
    </location>
</feature>
<dbReference type="Proteomes" id="UP001174934">
    <property type="component" value="Unassembled WGS sequence"/>
</dbReference>
<keyword evidence="18" id="KW-1185">Reference proteome</keyword>
<evidence type="ECO:0000256" key="10">
    <source>
        <dbReference type="ARBA" id="ARBA00022989"/>
    </source>
</evidence>
<evidence type="ECO:0000256" key="16">
    <source>
        <dbReference type="SAM" id="SignalP"/>
    </source>
</evidence>
<evidence type="ECO:0000256" key="8">
    <source>
        <dbReference type="ARBA" id="ARBA00022824"/>
    </source>
</evidence>
<dbReference type="GO" id="GO:0005789">
    <property type="term" value="C:endoplasmic reticulum membrane"/>
    <property type="evidence" value="ECO:0007669"/>
    <property type="project" value="UniProtKB-SubCell"/>
</dbReference>
<evidence type="ECO:0000256" key="11">
    <source>
        <dbReference type="ARBA" id="ARBA00023065"/>
    </source>
</evidence>
<feature type="compositionally biased region" description="Gly residues" evidence="14">
    <location>
        <begin position="220"/>
        <end position="243"/>
    </location>
</feature>
<dbReference type="GO" id="GO:0006816">
    <property type="term" value="P:calcium ion transport"/>
    <property type="evidence" value="ECO:0007669"/>
    <property type="project" value="UniProtKB-KW"/>
</dbReference>
<evidence type="ECO:0000256" key="5">
    <source>
        <dbReference type="ARBA" id="ARBA00022568"/>
    </source>
</evidence>
<keyword evidence="12 15" id="KW-0472">Membrane</keyword>
<feature type="transmembrane region" description="Helical" evidence="15">
    <location>
        <begin position="178"/>
        <end position="199"/>
    </location>
</feature>
<feature type="chain" id="PRO_5041379037" description="Store-operated calcium entry-associated regulatory factor" evidence="16">
    <location>
        <begin position="35"/>
        <end position="352"/>
    </location>
</feature>
<protein>
    <recommendedName>
        <fullName evidence="3">Store-operated calcium entry-associated regulatory factor</fullName>
    </recommendedName>
    <alternativeName>
        <fullName evidence="13">Transmembrane protein 66</fullName>
    </alternativeName>
</protein>
<evidence type="ECO:0000256" key="7">
    <source>
        <dbReference type="ARBA" id="ARBA00022729"/>
    </source>
</evidence>
<evidence type="ECO:0000256" key="3">
    <source>
        <dbReference type="ARBA" id="ARBA00016584"/>
    </source>
</evidence>
<evidence type="ECO:0000256" key="6">
    <source>
        <dbReference type="ARBA" id="ARBA00022692"/>
    </source>
</evidence>
<evidence type="ECO:0000256" key="2">
    <source>
        <dbReference type="ARBA" id="ARBA00006833"/>
    </source>
</evidence>
<keyword evidence="8" id="KW-0256">Endoplasmic reticulum</keyword>
<evidence type="ECO:0000256" key="4">
    <source>
        <dbReference type="ARBA" id="ARBA00022448"/>
    </source>
</evidence>
<evidence type="ECO:0000256" key="13">
    <source>
        <dbReference type="ARBA" id="ARBA00031116"/>
    </source>
</evidence>
<dbReference type="InterPro" id="IPR009567">
    <property type="entry name" value="SARAF"/>
</dbReference>
<feature type="compositionally biased region" description="Gly residues" evidence="14">
    <location>
        <begin position="303"/>
        <end position="325"/>
    </location>
</feature>
<evidence type="ECO:0000256" key="9">
    <source>
        <dbReference type="ARBA" id="ARBA00022837"/>
    </source>
</evidence>
<keyword evidence="5" id="KW-0109">Calcium transport</keyword>
<keyword evidence="4" id="KW-0813">Transport</keyword>
<dbReference type="EMBL" id="JAULSR010000004">
    <property type="protein sequence ID" value="KAK0621502.1"/>
    <property type="molecule type" value="Genomic_DNA"/>
</dbReference>
<organism evidence="17 18">
    <name type="scientific">Bombardia bombarda</name>
    <dbReference type="NCBI Taxonomy" id="252184"/>
    <lineage>
        <taxon>Eukaryota</taxon>
        <taxon>Fungi</taxon>
        <taxon>Dikarya</taxon>
        <taxon>Ascomycota</taxon>
        <taxon>Pezizomycotina</taxon>
        <taxon>Sordariomycetes</taxon>
        <taxon>Sordariomycetidae</taxon>
        <taxon>Sordariales</taxon>
        <taxon>Lasiosphaeriaceae</taxon>
        <taxon>Bombardia</taxon>
    </lineage>
</organism>
<dbReference type="PANTHER" id="PTHR15929">
    <property type="entry name" value="STORE-OPERATED CALCIUM ENTRY-ASSOCIATED REGULATORY FACTOR"/>
    <property type="match status" value="1"/>
</dbReference>
<evidence type="ECO:0000313" key="17">
    <source>
        <dbReference type="EMBL" id="KAK0621502.1"/>
    </source>
</evidence>
<comment type="caution">
    <text evidence="17">The sequence shown here is derived from an EMBL/GenBank/DDBJ whole genome shotgun (WGS) entry which is preliminary data.</text>
</comment>
<feature type="region of interest" description="Disordered" evidence="14">
    <location>
        <begin position="205"/>
        <end position="270"/>
    </location>
</feature>
<comment type="subcellular location">
    <subcellularLocation>
        <location evidence="1">Endoplasmic reticulum membrane</location>
        <topology evidence="1">Single-pass type I membrane protein</topology>
    </subcellularLocation>
</comment>